<dbReference type="InterPro" id="IPR001296">
    <property type="entry name" value="Glyco_trans_1"/>
</dbReference>
<keyword evidence="2" id="KW-0328">Glycosyltransferase</keyword>
<dbReference type="EC" id="2.4.1.246" evidence="2"/>
<dbReference type="GO" id="GO:0103011">
    <property type="term" value="F:mannosylfructose-phosphate synthase activity"/>
    <property type="evidence" value="ECO:0007669"/>
    <property type="project" value="UniProtKB-EC"/>
</dbReference>
<keyword evidence="3" id="KW-1185">Reference proteome</keyword>
<name>A0A6V8LPZ7_9BACT</name>
<dbReference type="SUPFAM" id="SSF53756">
    <property type="entry name" value="UDP-Glycosyltransferase/glycogen phosphorylase"/>
    <property type="match status" value="1"/>
</dbReference>
<gene>
    <name evidence="2" type="primary">mfpsA_1</name>
    <name evidence="2" type="ORF">NNJEOMEG_00456</name>
</gene>
<dbReference type="Gene3D" id="3.40.50.2000">
    <property type="entry name" value="Glycogen Phosphorylase B"/>
    <property type="match status" value="1"/>
</dbReference>
<organism evidence="2 3">
    <name type="scientific">Fundidesulfovibrio magnetotacticus</name>
    <dbReference type="NCBI Taxonomy" id="2730080"/>
    <lineage>
        <taxon>Bacteria</taxon>
        <taxon>Pseudomonadati</taxon>
        <taxon>Thermodesulfobacteriota</taxon>
        <taxon>Desulfovibrionia</taxon>
        <taxon>Desulfovibrionales</taxon>
        <taxon>Desulfovibrionaceae</taxon>
        <taxon>Fundidesulfovibrio</taxon>
    </lineage>
</organism>
<dbReference type="RefSeq" id="WP_173080868.1">
    <property type="nucleotide sequence ID" value="NZ_BLTE01000001.1"/>
</dbReference>
<proteinExistence type="predicted"/>
<dbReference type="AlphaFoldDB" id="A0A6V8LPZ7"/>
<dbReference type="Pfam" id="PF00534">
    <property type="entry name" value="Glycos_transf_1"/>
    <property type="match status" value="1"/>
</dbReference>
<comment type="caution">
    <text evidence="2">The sequence shown here is derived from an EMBL/GenBank/DDBJ whole genome shotgun (WGS) entry which is preliminary data.</text>
</comment>
<dbReference type="Proteomes" id="UP000494245">
    <property type="component" value="Unassembled WGS sequence"/>
</dbReference>
<evidence type="ECO:0000259" key="1">
    <source>
        <dbReference type="Pfam" id="PF00534"/>
    </source>
</evidence>
<reference evidence="2 3" key="2">
    <citation type="submission" date="2020-05" db="EMBL/GenBank/DDBJ databases">
        <title>Draft genome sequence of Desulfovibrio sp. strainFSS-1.</title>
        <authorList>
            <person name="Shimoshige H."/>
            <person name="Kobayashi H."/>
            <person name="Maekawa T."/>
        </authorList>
    </citation>
    <scope>NUCLEOTIDE SEQUENCE [LARGE SCALE GENOMIC DNA]</scope>
    <source>
        <strain evidence="2 3">SIID29052-01</strain>
    </source>
</reference>
<protein>
    <submittedName>
        <fullName evidence="2">Mannosylfructose-phosphate synthase</fullName>
        <ecNumber evidence="2">2.4.1.246</ecNumber>
    </submittedName>
</protein>
<accession>A0A6V8LPZ7</accession>
<evidence type="ECO:0000313" key="3">
    <source>
        <dbReference type="Proteomes" id="UP000494245"/>
    </source>
</evidence>
<dbReference type="CDD" id="cd03809">
    <property type="entry name" value="GT4_MtfB-like"/>
    <property type="match status" value="1"/>
</dbReference>
<feature type="domain" description="Glycosyl transferase family 1" evidence="1">
    <location>
        <begin position="254"/>
        <end position="407"/>
    </location>
</feature>
<dbReference type="EMBL" id="BLTE01000001">
    <property type="protein sequence ID" value="GFK92631.1"/>
    <property type="molecule type" value="Genomic_DNA"/>
</dbReference>
<evidence type="ECO:0000313" key="2">
    <source>
        <dbReference type="EMBL" id="GFK92631.1"/>
    </source>
</evidence>
<keyword evidence="2" id="KW-0808">Transferase</keyword>
<dbReference type="PANTHER" id="PTHR46401:SF8">
    <property type="entry name" value="BLL6006 PROTEIN"/>
    <property type="match status" value="1"/>
</dbReference>
<dbReference type="PANTHER" id="PTHR46401">
    <property type="entry name" value="GLYCOSYLTRANSFERASE WBBK-RELATED"/>
    <property type="match status" value="1"/>
</dbReference>
<reference evidence="2 3" key="1">
    <citation type="submission" date="2020-04" db="EMBL/GenBank/DDBJ databases">
        <authorList>
            <consortium name="Desulfovibrio sp. FSS-1 genome sequencing consortium"/>
            <person name="Shimoshige H."/>
            <person name="Kobayashi H."/>
            <person name="Maekawa T."/>
        </authorList>
    </citation>
    <scope>NUCLEOTIDE SEQUENCE [LARGE SCALE GENOMIC DNA]</scope>
    <source>
        <strain evidence="2 3">SIID29052-01</strain>
    </source>
</reference>
<sequence length="548" mass="59314">MNEDFKAVIRDLSTGFRAEAPLPAFFERLLLNVPKLWRWWDMGLKGLGRTFPALCAGRRPGESPLVAVDLWPLLPGGANGGAKVFTLVLLETMAAMAPERTFVLVANPAALDELRALEAPNLKVLPARKQWLARPPKKLLGRPIDAWFCPFTRPYFQDPAIPLVSVIYDLQYHYYPQFFSDEERRGRDQTFQLAARRSARLACISDYVRSTVLEYGKLPPEKARTVHILIPRRLTPPSEAETRAVLDRLGLSPKGYFIYPANFWPHKNHAVLLTAFSLFARAHPDAPVKLVLTGADTGQAQALKEAARAMGVAERTLFTGYVSDDDLAALTAASLALVFPSLFEGYGMPVAEAMSLGVPVACSDVTSLPEVGGDAVLLFDPRKPEDVAQTLARLALEPGLAAELSARGLARAAAMGGPQDMAQAYLDLLDEALRGLGAQSHALDGIAGGRVSGPVFAAFGPASGRQWIEARFVNHGPEPVAVRASLDGKPLPVPATLAPGASLDIRRLASPYGGCLDIAFENPRDVRCDRLALAGSHPLDLLETPCRP</sequence>